<dbReference type="PROSITE" id="PS51347">
    <property type="entry name" value="PHOSPHOTRIESTERASE_2"/>
    <property type="match status" value="1"/>
</dbReference>
<evidence type="ECO:0000256" key="5">
    <source>
        <dbReference type="PROSITE-ProRule" id="PRU00679"/>
    </source>
</evidence>
<comment type="similarity">
    <text evidence="5">Belongs to the metallo-dependent hydrolases superfamily. Phosphotriesterase family.</text>
</comment>
<feature type="binding site" evidence="4">
    <location>
        <position position="225"/>
    </location>
    <ligand>
        <name>Zn(2+)</name>
        <dbReference type="ChEBI" id="CHEBI:29105"/>
        <label>2</label>
    </ligand>
</feature>
<reference evidence="6" key="1">
    <citation type="journal article" date="2014" name="Int. J. Syst. Evol. Microbiol.">
        <title>Complete genome of a new Firmicutes species belonging to the dominant human colonic microbiota ('Ruminococcus bicirculans') reveals two chromosomes and a selective capacity to utilize plant glucans.</title>
        <authorList>
            <consortium name="NISC Comparative Sequencing Program"/>
            <person name="Wegmann U."/>
            <person name="Louis P."/>
            <person name="Goesmann A."/>
            <person name="Henrissat B."/>
            <person name="Duncan S.H."/>
            <person name="Flint H.J."/>
        </authorList>
    </citation>
    <scope>NUCLEOTIDE SEQUENCE</scope>
    <source>
        <strain evidence="6">CGMCC 4.5581</strain>
    </source>
</reference>
<dbReference type="PANTHER" id="PTHR10819:SF3">
    <property type="entry name" value="PHOSPHOTRIESTERASE-RELATED PROTEIN"/>
    <property type="match status" value="1"/>
</dbReference>
<dbReference type="Proteomes" id="UP000552836">
    <property type="component" value="Unassembled WGS sequence"/>
</dbReference>
<dbReference type="Pfam" id="PF02126">
    <property type="entry name" value="PTE"/>
    <property type="match status" value="1"/>
</dbReference>
<dbReference type="EMBL" id="BMMI01000002">
    <property type="protein sequence ID" value="GGL58294.1"/>
    <property type="molecule type" value="Genomic_DNA"/>
</dbReference>
<reference evidence="9" key="2">
    <citation type="journal article" date="2019" name="Int. J. Syst. Evol. Microbiol.">
        <title>The Global Catalogue of Microorganisms (GCM) 10K type strain sequencing project: providing services to taxonomists for standard genome sequencing and annotation.</title>
        <authorList>
            <consortium name="The Broad Institute Genomics Platform"/>
            <consortium name="The Broad Institute Genome Sequencing Center for Infectious Disease"/>
            <person name="Wu L."/>
            <person name="Ma J."/>
        </authorList>
    </citation>
    <scope>NUCLEOTIDE SEQUENCE [LARGE SCALE GENOMIC DNA]</scope>
    <source>
        <strain evidence="9">CGMCC 4.5581</strain>
    </source>
</reference>
<dbReference type="InterPro" id="IPR017947">
    <property type="entry name" value="AryldialkylPase_Zn-BS"/>
</dbReference>
<organism evidence="7 8">
    <name type="scientific">Modestobacter marinus</name>
    <dbReference type="NCBI Taxonomy" id="477641"/>
    <lineage>
        <taxon>Bacteria</taxon>
        <taxon>Bacillati</taxon>
        <taxon>Actinomycetota</taxon>
        <taxon>Actinomycetes</taxon>
        <taxon>Geodermatophilales</taxon>
        <taxon>Geodermatophilaceae</taxon>
        <taxon>Modestobacter</taxon>
    </lineage>
</organism>
<dbReference type="GO" id="GO:0016788">
    <property type="term" value="F:hydrolase activity, acting on ester bonds"/>
    <property type="evidence" value="ECO:0007669"/>
    <property type="project" value="InterPro"/>
</dbReference>
<evidence type="ECO:0000256" key="1">
    <source>
        <dbReference type="ARBA" id="ARBA00022723"/>
    </source>
</evidence>
<feature type="modified residue" description="N6-carboxylysine" evidence="3 5">
    <location>
        <position position="163"/>
    </location>
</feature>
<dbReference type="Proteomes" id="UP000648663">
    <property type="component" value="Unassembled WGS sequence"/>
</dbReference>
<evidence type="ECO:0000256" key="2">
    <source>
        <dbReference type="ARBA" id="ARBA00022801"/>
    </source>
</evidence>
<dbReference type="GO" id="GO:0008270">
    <property type="term" value="F:zinc ion binding"/>
    <property type="evidence" value="ECO:0007669"/>
    <property type="project" value="InterPro"/>
</dbReference>
<evidence type="ECO:0000256" key="4">
    <source>
        <dbReference type="PIRSR" id="PIRSR601559-51"/>
    </source>
</evidence>
<comment type="caution">
    <text evidence="7">The sequence shown here is derived from an EMBL/GenBank/DDBJ whole genome shotgun (WGS) entry which is preliminary data.</text>
</comment>
<gene>
    <name evidence="7" type="ORF">FB380_003014</name>
    <name evidence="6" type="ORF">GCM10011589_12890</name>
</gene>
<dbReference type="EMBL" id="JAAMPA010000001">
    <property type="protein sequence ID" value="NIH68568.1"/>
    <property type="molecule type" value="Genomic_DNA"/>
</dbReference>
<evidence type="ECO:0000313" key="6">
    <source>
        <dbReference type="EMBL" id="GGL58294.1"/>
    </source>
</evidence>
<reference evidence="7 8" key="3">
    <citation type="submission" date="2020-02" db="EMBL/GenBank/DDBJ databases">
        <title>Sequencing the genomes of 1000 actinobacteria strains.</title>
        <authorList>
            <person name="Klenk H.-P."/>
        </authorList>
    </citation>
    <scope>NUCLEOTIDE SEQUENCE [LARGE SCALE GENOMIC DNA]</scope>
    <source>
        <strain evidence="7 8">DSM 45201</strain>
    </source>
</reference>
<feature type="binding site" description="via carbamate group" evidence="4">
    <location>
        <position position="163"/>
    </location>
    <ligand>
        <name>Zn(2+)</name>
        <dbReference type="ChEBI" id="CHEBI:29105"/>
        <label>1</label>
    </ligand>
</feature>
<dbReference type="AlphaFoldDB" id="A0A846LT18"/>
<dbReference type="PROSITE" id="PS01322">
    <property type="entry name" value="PHOSPHOTRIESTERASE_1"/>
    <property type="match status" value="1"/>
</dbReference>
<name>A0A846LT18_9ACTN</name>
<dbReference type="InterPro" id="IPR001559">
    <property type="entry name" value="Phosphotriesterase"/>
</dbReference>
<evidence type="ECO:0000313" key="9">
    <source>
        <dbReference type="Proteomes" id="UP000648663"/>
    </source>
</evidence>
<evidence type="ECO:0000313" key="8">
    <source>
        <dbReference type="Proteomes" id="UP000552836"/>
    </source>
</evidence>
<keyword evidence="2" id="KW-0378">Hydrolase</keyword>
<dbReference type="PANTHER" id="PTHR10819">
    <property type="entry name" value="PHOSPHOTRIESTERASE-RELATED"/>
    <property type="match status" value="1"/>
</dbReference>
<accession>A0A846LT18</accession>
<feature type="binding site" evidence="4">
    <location>
        <position position="42"/>
    </location>
    <ligand>
        <name>Zn(2+)</name>
        <dbReference type="ChEBI" id="CHEBI:29105"/>
        <label>1</label>
    </ligand>
</feature>
<sequence>MTDALRTQPRGDSAQERPGAVVQTFRGPVHPEQLGTTLVHEHVFVSSPELDLNHPHPEWEPATAVDRAVTALTRLRDLGVRTVVDLTVLGLGRDVARLVPVAERVPVHLIASTGYYTADVLPPYFGTHGPGLLVGGPDPLIEFFLADIEEGIAGTGVRAGMLKVVTDEAGITEDVARVMTAAAVAAQQTGVPITTHSRPALRNGLDQQAFLRKQGVPLDRVVIGHSGDTEDLTYLRVLMDAGSTIGMDRFGMEHVLPDDRRVATVLALLRLGYADRMVLSHDAACFSRVTPPSWRARHAPHWRFENIPTRVVPLLLAGGATEDDVHQMTVVNPARLLTPHLTS</sequence>
<feature type="binding site" evidence="4">
    <location>
        <position position="282"/>
    </location>
    <ligand>
        <name>Zn(2+)</name>
        <dbReference type="ChEBI" id="CHEBI:29105"/>
        <label>1</label>
    </ligand>
</feature>
<evidence type="ECO:0000313" key="7">
    <source>
        <dbReference type="EMBL" id="NIH68568.1"/>
    </source>
</evidence>
<protein>
    <submittedName>
        <fullName evidence="6 7">Phosphotriesterase</fullName>
    </submittedName>
</protein>
<feature type="binding site" evidence="4">
    <location>
        <position position="40"/>
    </location>
    <ligand>
        <name>Zn(2+)</name>
        <dbReference type="ChEBI" id="CHEBI:29105"/>
        <label>1</label>
    </ligand>
</feature>
<proteinExistence type="inferred from homology"/>
<dbReference type="SUPFAM" id="SSF51556">
    <property type="entry name" value="Metallo-dependent hydrolases"/>
    <property type="match status" value="1"/>
</dbReference>
<dbReference type="InterPro" id="IPR032466">
    <property type="entry name" value="Metal_Hydrolase"/>
</dbReference>
<feature type="binding site" evidence="4">
    <location>
        <position position="196"/>
    </location>
    <ligand>
        <name>Zn(2+)</name>
        <dbReference type="ChEBI" id="CHEBI:29105"/>
        <label>2</label>
    </ligand>
</feature>
<dbReference type="PIRSF" id="PIRSF016839">
    <property type="entry name" value="PhP"/>
    <property type="match status" value="1"/>
</dbReference>
<evidence type="ECO:0000256" key="3">
    <source>
        <dbReference type="PIRSR" id="PIRSR601559-50"/>
    </source>
</evidence>
<comment type="cofactor">
    <cofactor evidence="4">
        <name>a divalent metal cation</name>
        <dbReference type="ChEBI" id="CHEBI:60240"/>
    </cofactor>
    <text evidence="4">Binds 2 divalent metal cations per subunit.</text>
</comment>
<dbReference type="Gene3D" id="3.20.20.140">
    <property type="entry name" value="Metal-dependent hydrolases"/>
    <property type="match status" value="1"/>
</dbReference>
<dbReference type="RefSeq" id="WP_208382869.1">
    <property type="nucleotide sequence ID" value="NZ_BAABJU010000023.1"/>
</dbReference>
<keyword evidence="1 4" id="KW-0479">Metal-binding</keyword>
<keyword evidence="9" id="KW-1185">Reference proteome</keyword>
<feature type="binding site" description="via carbamate group" evidence="4">
    <location>
        <position position="163"/>
    </location>
    <ligand>
        <name>Zn(2+)</name>
        <dbReference type="ChEBI" id="CHEBI:29105"/>
        <label>2</label>
    </ligand>
</feature>
<reference evidence="6" key="4">
    <citation type="submission" date="2024-05" db="EMBL/GenBank/DDBJ databases">
        <authorList>
            <person name="Sun Q."/>
            <person name="Zhou Y."/>
        </authorList>
    </citation>
    <scope>NUCLEOTIDE SEQUENCE</scope>
    <source>
        <strain evidence="6">CGMCC 4.5581</strain>
    </source>
</reference>